<name>A0A7H8N1C7_9ACTN</name>
<keyword evidence="3" id="KW-1185">Reference proteome</keyword>
<dbReference type="RefSeq" id="WP_176159982.1">
    <property type="nucleotide sequence ID" value="NZ_CP054929.1"/>
</dbReference>
<gene>
    <name evidence="2" type="ORF">HUT08_00585</name>
</gene>
<dbReference type="Proteomes" id="UP000509303">
    <property type="component" value="Chromosome"/>
</dbReference>
<organism evidence="2 3">
    <name type="scientific">Streptomyces buecherae</name>
    <dbReference type="NCBI Taxonomy" id="2763006"/>
    <lineage>
        <taxon>Bacteria</taxon>
        <taxon>Bacillati</taxon>
        <taxon>Actinomycetota</taxon>
        <taxon>Actinomycetes</taxon>
        <taxon>Kitasatosporales</taxon>
        <taxon>Streptomycetaceae</taxon>
        <taxon>Streptomyces</taxon>
    </lineage>
</organism>
<dbReference type="AlphaFoldDB" id="A0A7H8N1C7"/>
<dbReference type="EMBL" id="CP054929">
    <property type="protein sequence ID" value="QKW48285.1"/>
    <property type="molecule type" value="Genomic_DNA"/>
</dbReference>
<feature type="region of interest" description="Disordered" evidence="1">
    <location>
        <begin position="56"/>
        <end position="84"/>
    </location>
</feature>
<accession>A0A7H8N1C7</accession>
<reference evidence="2 3" key="1">
    <citation type="submission" date="2020-06" db="EMBL/GenBank/DDBJ databases">
        <title>Genome mining for natural products.</title>
        <authorList>
            <person name="Zhang B."/>
            <person name="Shi J."/>
            <person name="Ge H."/>
        </authorList>
    </citation>
    <scope>NUCLEOTIDE SEQUENCE [LARGE SCALE GENOMIC DNA]</scope>
    <source>
        <strain evidence="2 3">NA00687</strain>
    </source>
</reference>
<evidence type="ECO:0000256" key="1">
    <source>
        <dbReference type="SAM" id="MobiDB-lite"/>
    </source>
</evidence>
<evidence type="ECO:0000313" key="3">
    <source>
        <dbReference type="Proteomes" id="UP000509303"/>
    </source>
</evidence>
<evidence type="ECO:0000313" key="2">
    <source>
        <dbReference type="EMBL" id="QKW48285.1"/>
    </source>
</evidence>
<proteinExistence type="predicted"/>
<sequence length="84" mass="9397">MMEAERWRAMAGPWARAVLPDDQELDVVVVERVRAADGTWWYEADAILPARYQASDGSTRPVGAPLVLTRAPSPTRKYGWSRAP</sequence>
<protein>
    <submittedName>
        <fullName evidence="2">Uncharacterized protein</fullName>
    </submittedName>
</protein>